<feature type="transmembrane region" description="Helical" evidence="1">
    <location>
        <begin position="55"/>
        <end position="72"/>
    </location>
</feature>
<sequence>MNDQEQNAVSNSAQVNKDKPKQGFNFLMIGSGQMFTAMIISGFIVGYFIDYLLSTTPIFMLICGVLGMIGGARKVQHMVNRMDKQSTKDVNNG</sequence>
<keyword evidence="1" id="KW-0812">Transmembrane</keyword>
<accession>W0DZ00</accession>
<protein>
    <recommendedName>
        <fullName evidence="4">ATP synthase protein I</fullName>
    </recommendedName>
</protein>
<dbReference type="STRING" id="717772.THIAE_10250"/>
<keyword evidence="3" id="KW-1185">Reference proteome</keyword>
<evidence type="ECO:0000313" key="2">
    <source>
        <dbReference type="EMBL" id="AHF02091.1"/>
    </source>
</evidence>
<evidence type="ECO:0000256" key="1">
    <source>
        <dbReference type="SAM" id="Phobius"/>
    </source>
</evidence>
<dbReference type="OrthoDB" id="5612671at2"/>
<evidence type="ECO:0008006" key="4">
    <source>
        <dbReference type="Google" id="ProtNLM"/>
    </source>
</evidence>
<dbReference type="Pfam" id="PF09527">
    <property type="entry name" value="ATPase_gene1"/>
    <property type="match status" value="1"/>
</dbReference>
<organism evidence="2 3">
    <name type="scientific">Thiomicrospira aerophila AL3</name>
    <dbReference type="NCBI Taxonomy" id="717772"/>
    <lineage>
        <taxon>Bacteria</taxon>
        <taxon>Pseudomonadati</taxon>
        <taxon>Pseudomonadota</taxon>
        <taxon>Gammaproteobacteria</taxon>
        <taxon>Thiotrichales</taxon>
        <taxon>Piscirickettsiaceae</taxon>
        <taxon>Thiomicrospira</taxon>
    </lineage>
</organism>
<dbReference type="EMBL" id="CP007030">
    <property type="protein sequence ID" value="AHF02091.1"/>
    <property type="molecule type" value="Genomic_DNA"/>
</dbReference>
<gene>
    <name evidence="2" type="ORF">THIAE_10250</name>
</gene>
<reference evidence="2 3" key="1">
    <citation type="submission" date="2013-12" db="EMBL/GenBank/DDBJ databases">
        <authorList>
            <consortium name="DOE Joint Genome Institute"/>
            <person name="Kappler U."/>
            <person name="Huntemann M."/>
            <person name="Han J."/>
            <person name="Chen A."/>
            <person name="Kyrpides N."/>
            <person name="Mavromatis K."/>
            <person name="Markowitz V."/>
            <person name="Palaniappan K."/>
            <person name="Ivanova N."/>
            <person name="Schaumberg A."/>
            <person name="Pati A."/>
            <person name="Liolios K."/>
            <person name="Nordberg H.P."/>
            <person name="Cantor M.N."/>
            <person name="Hua S.X."/>
            <person name="Woyke T."/>
        </authorList>
    </citation>
    <scope>NUCLEOTIDE SEQUENCE [LARGE SCALE GENOMIC DNA]</scope>
    <source>
        <strain evidence="3">AL2</strain>
    </source>
</reference>
<proteinExistence type="predicted"/>
<dbReference type="Proteomes" id="UP000005380">
    <property type="component" value="Chromosome"/>
</dbReference>
<dbReference type="HOGENOM" id="CLU_2398639_0_0_6"/>
<feature type="transmembrane region" description="Helical" evidence="1">
    <location>
        <begin position="26"/>
        <end position="49"/>
    </location>
</feature>
<keyword evidence="1" id="KW-1133">Transmembrane helix</keyword>
<dbReference type="KEGG" id="tao:THIAE_10250"/>
<dbReference type="InParanoid" id="W0DZ00"/>
<evidence type="ECO:0000313" key="3">
    <source>
        <dbReference type="Proteomes" id="UP000005380"/>
    </source>
</evidence>
<keyword evidence="1" id="KW-0472">Membrane</keyword>
<dbReference type="eggNOG" id="ENOG50346FM">
    <property type="taxonomic scope" value="Bacteria"/>
</dbReference>
<name>W0DZ00_9GAMM</name>
<dbReference type="InterPro" id="IPR032820">
    <property type="entry name" value="ATPase_put"/>
</dbReference>
<dbReference type="RefSeq" id="WP_006460102.1">
    <property type="nucleotide sequence ID" value="NZ_CP007030.1"/>
</dbReference>
<dbReference type="AlphaFoldDB" id="W0DZ00"/>